<dbReference type="RefSeq" id="WP_046312389.1">
    <property type="nucleotide sequence ID" value="NZ_CBCSCY010000006.1"/>
</dbReference>
<sequence length="736" mass="83395">MKENENKDEKQFDPSRKVDQNTKNHQLASFREDPKDQYMTTDQGVRVNHTDDSLKAGSRGPTIMEDFHFREKMTHLDHESIPERVVHARGSGAHGYFQPYNDSMKEYTKAKFLTDPNSKTPVFVRFSTVVGSRGSADTVRDVRGFATKFYTEEGNYDLVGNNIPVFFIQDAIKFPDLVHAIKPDPDNEIPQASAAHDTFWDFASLMPETNHMLMWVLSDRAIPRSFRMMDGFGVHTFRFINEAGKSRFVKLHWRSLLGAHSLMWDEAQKLGGKDSDWLRRDLWDAIEKGDYPEFELSVQIVEEEDEFKFDFDLLDPTKIIPEELVPLQPIGKMVLNRNPDNFFAETEQVAFHPGNLVPGIDVTNDPLLQGRLFSYIDTQLNRFHSSNFGELPINRPVCPVHNQQGAGFMRQTINKGKVNYWPNSLGGGCPMMAPENMNGYVHHMEMVEGHKVRARSASFNDHYSQATMFWNSMTEPEKKHIIAAAHFELGKVQSKEVRECMVGQFHKIAPEFGKSVAEGVGVEVPTNFEQELTGNYKDNEASKMMKKGKSVKESPSVSMERNKIETVKTRQVAILLEDGFDCNELVQVRQALMDAGAQVKIVSKFLGMRKASNGEEVKVDKSHITTASIMYDALYIPDGKASIEILMKEGDALHFINEAFKHCKTIATSGDGIRLLEKSGIVGVRYADKTSQSVKDDTGVITAGNDADADEFAEMFMAAIKKHRHWNREERMMVPA</sequence>
<feature type="domain" description="Catalase core" evidence="16">
    <location>
        <begin position="40"/>
        <end position="429"/>
    </location>
</feature>
<dbReference type="GO" id="GO:0042744">
    <property type="term" value="P:hydrogen peroxide catabolic process"/>
    <property type="evidence" value="ECO:0007669"/>
    <property type="project" value="UniProtKB-UniRule"/>
</dbReference>
<evidence type="ECO:0000256" key="13">
    <source>
        <dbReference type="PIRSR" id="PIRSR038927-3"/>
    </source>
</evidence>
<feature type="region of interest" description="Disordered" evidence="15">
    <location>
        <begin position="1"/>
        <end position="38"/>
    </location>
</feature>
<keyword evidence="5 10" id="KW-0349">Heme</keyword>
<feature type="active site" evidence="11">
    <location>
        <position position="161"/>
    </location>
</feature>
<proteinExistence type="inferred from homology"/>
<reference evidence="17 18" key="1">
    <citation type="journal article" date="2015" name="Sci. Rep.">
        <title>Unraveling adaptation of Pontibacter korlensis to radiation and infertility in desert through complete genome and comparative transcriptomic analysis.</title>
        <authorList>
            <person name="Dai J."/>
            <person name="Dai W."/>
            <person name="Qiu C."/>
            <person name="Yang Z."/>
            <person name="Zhang Y."/>
            <person name="Zhou M."/>
            <person name="Zhang L."/>
            <person name="Fang C."/>
            <person name="Gao Q."/>
            <person name="Yang Q."/>
            <person name="Li X."/>
            <person name="Wang Z."/>
            <person name="Wang Z."/>
            <person name="Jia Z."/>
            <person name="Chen X."/>
        </authorList>
    </citation>
    <scope>NUCLEOTIDE SEQUENCE [LARGE SCALE GENOMIC DNA]</scope>
    <source>
        <strain evidence="17 18">X14-1T</strain>
    </source>
</reference>
<feature type="binding site" evidence="13">
    <location>
        <position position="174"/>
    </location>
    <ligand>
        <name>heme</name>
        <dbReference type="ChEBI" id="CHEBI:30413"/>
    </ligand>
</feature>
<organism evidence="17 18">
    <name type="scientific">Pontibacter korlensis</name>
    <dbReference type="NCBI Taxonomy" id="400092"/>
    <lineage>
        <taxon>Bacteria</taxon>
        <taxon>Pseudomonadati</taxon>
        <taxon>Bacteroidota</taxon>
        <taxon>Cytophagia</taxon>
        <taxon>Cytophagales</taxon>
        <taxon>Hymenobacteraceae</taxon>
        <taxon>Pontibacter</taxon>
    </lineage>
</organism>
<dbReference type="SUPFAM" id="SSF52317">
    <property type="entry name" value="Class I glutamine amidotransferase-like"/>
    <property type="match status" value="1"/>
</dbReference>
<evidence type="ECO:0000313" key="17">
    <source>
        <dbReference type="EMBL" id="AKD04526.1"/>
    </source>
</evidence>
<keyword evidence="6 10" id="KW-0479">Metal-binding</keyword>
<dbReference type="Gene3D" id="3.40.50.880">
    <property type="match status" value="1"/>
</dbReference>
<gene>
    <name evidence="17" type="primary">katE</name>
    <name evidence="17" type="ORF">PKOR_17270</name>
</gene>
<comment type="similarity">
    <text evidence="2">Belongs to the catalase family. HPII subfamily.</text>
</comment>
<dbReference type="Proteomes" id="UP000033109">
    <property type="component" value="Chromosome"/>
</dbReference>
<dbReference type="PANTHER" id="PTHR42821">
    <property type="entry name" value="CATALASE"/>
    <property type="match status" value="1"/>
</dbReference>
<dbReference type="PATRIC" id="fig|400092.3.peg.3783"/>
<dbReference type="EMBL" id="CP009621">
    <property type="protein sequence ID" value="AKD04526.1"/>
    <property type="molecule type" value="Genomic_DNA"/>
</dbReference>
<dbReference type="GO" id="GO:0004096">
    <property type="term" value="F:catalase activity"/>
    <property type="evidence" value="ECO:0007669"/>
    <property type="project" value="UniProtKB-UniRule"/>
</dbReference>
<dbReference type="InterPro" id="IPR041399">
    <property type="entry name" value="Catalase_large_C"/>
</dbReference>
<dbReference type="GO" id="GO:0005829">
    <property type="term" value="C:cytosol"/>
    <property type="evidence" value="ECO:0007669"/>
    <property type="project" value="TreeGrafter"/>
</dbReference>
<dbReference type="SUPFAM" id="SSF56634">
    <property type="entry name" value="Heme-dependent catalase-like"/>
    <property type="match status" value="1"/>
</dbReference>
<dbReference type="InterPro" id="IPR010582">
    <property type="entry name" value="Catalase_immune_responsive"/>
</dbReference>
<evidence type="ECO:0000256" key="6">
    <source>
        <dbReference type="ARBA" id="ARBA00022723"/>
    </source>
</evidence>
<evidence type="ECO:0000256" key="8">
    <source>
        <dbReference type="ARBA" id="ARBA00023004"/>
    </source>
</evidence>
<dbReference type="EC" id="1.11.1.6" evidence="3 10"/>
<dbReference type="OrthoDB" id="9760293at2"/>
<keyword evidence="8 10" id="KW-0408">Iron</keyword>
<evidence type="ECO:0000256" key="10">
    <source>
        <dbReference type="PIRNR" id="PIRNR038927"/>
    </source>
</evidence>
<dbReference type="GO" id="GO:0006979">
    <property type="term" value="P:response to oxidative stress"/>
    <property type="evidence" value="ECO:0007669"/>
    <property type="project" value="InterPro"/>
</dbReference>
<dbReference type="GO" id="GO:0020037">
    <property type="term" value="F:heme binding"/>
    <property type="evidence" value="ECO:0007669"/>
    <property type="project" value="UniProtKB-UniRule"/>
</dbReference>
<dbReference type="PROSITE" id="PS51402">
    <property type="entry name" value="CATALASE_3"/>
    <property type="match status" value="1"/>
</dbReference>
<dbReference type="PROSITE" id="PS00437">
    <property type="entry name" value="CATALASE_1"/>
    <property type="match status" value="1"/>
</dbReference>
<feature type="compositionally biased region" description="Basic and acidic residues" evidence="15">
    <location>
        <begin position="1"/>
        <end position="22"/>
    </location>
</feature>
<comment type="cofactor">
    <cofactor evidence="1 10 12">
        <name>heme</name>
        <dbReference type="ChEBI" id="CHEBI:30413"/>
    </cofactor>
</comment>
<feature type="binding site" evidence="13">
    <location>
        <position position="84"/>
    </location>
    <ligand>
        <name>heme</name>
        <dbReference type="ChEBI" id="CHEBI:30413"/>
    </ligand>
</feature>
<evidence type="ECO:0000313" key="18">
    <source>
        <dbReference type="Proteomes" id="UP000033109"/>
    </source>
</evidence>
<dbReference type="InterPro" id="IPR024712">
    <property type="entry name" value="Catalase_clade2"/>
</dbReference>
<evidence type="ECO:0000259" key="16">
    <source>
        <dbReference type="SMART" id="SM01060"/>
    </source>
</evidence>
<evidence type="ECO:0000256" key="1">
    <source>
        <dbReference type="ARBA" id="ARBA00001971"/>
    </source>
</evidence>
<dbReference type="STRING" id="400092.PKOR_17270"/>
<dbReference type="InterPro" id="IPR029062">
    <property type="entry name" value="Class_I_gatase-like"/>
</dbReference>
<dbReference type="Gene3D" id="1.20.1370.20">
    <property type="match status" value="1"/>
</dbReference>
<evidence type="ECO:0000256" key="3">
    <source>
        <dbReference type="ARBA" id="ARBA00012314"/>
    </source>
</evidence>
<feature type="binding site" evidence="13">
    <location>
        <position position="371"/>
    </location>
    <ligand>
        <name>heme</name>
        <dbReference type="ChEBI" id="CHEBI:30413"/>
    </ligand>
</feature>
<dbReference type="Gene3D" id="2.40.180.10">
    <property type="entry name" value="Catalase core domain"/>
    <property type="match status" value="1"/>
</dbReference>
<evidence type="ECO:0000256" key="14">
    <source>
        <dbReference type="PIRSR" id="PIRSR038927-4"/>
    </source>
</evidence>
<evidence type="ECO:0000256" key="15">
    <source>
        <dbReference type="SAM" id="MobiDB-lite"/>
    </source>
</evidence>
<accession>A0A0E3UYK3</accession>
<dbReference type="InterPro" id="IPR018028">
    <property type="entry name" value="Catalase"/>
</dbReference>
<dbReference type="PRINTS" id="PR00067">
    <property type="entry name" value="CATALASE"/>
</dbReference>
<keyword evidence="18" id="KW-1185">Reference proteome</keyword>
<feature type="binding site" evidence="13">
    <location>
        <position position="382"/>
    </location>
    <ligand>
        <name>heme</name>
        <dbReference type="ChEBI" id="CHEBI:30413"/>
    </ligand>
</feature>
<dbReference type="PANTHER" id="PTHR42821:SF1">
    <property type="entry name" value="CATALASE-B"/>
    <property type="match status" value="1"/>
</dbReference>
<dbReference type="FunFam" id="2.40.180.10:FF:000003">
    <property type="entry name" value="Catalase"/>
    <property type="match status" value="1"/>
</dbReference>
<dbReference type="InterPro" id="IPR043156">
    <property type="entry name" value="Catalase_clade2_helical"/>
</dbReference>
<dbReference type="HOGENOM" id="CLU_010645_3_0_10"/>
<evidence type="ECO:0000256" key="9">
    <source>
        <dbReference type="ARBA" id="ARBA00023324"/>
    </source>
</evidence>
<dbReference type="KEGG" id="pko:PKOR_17270"/>
<feature type="binding site" description="axial binding residue" evidence="12">
    <location>
        <position position="375"/>
    </location>
    <ligand>
        <name>heme</name>
        <dbReference type="ChEBI" id="CHEBI:30413"/>
    </ligand>
    <ligandPart>
        <name>Fe</name>
        <dbReference type="ChEBI" id="CHEBI:18248"/>
    </ligandPart>
</feature>
<dbReference type="CDD" id="cd03132">
    <property type="entry name" value="GATase1_catalase"/>
    <property type="match status" value="1"/>
</dbReference>
<evidence type="ECO:0000256" key="5">
    <source>
        <dbReference type="ARBA" id="ARBA00022617"/>
    </source>
</evidence>
<evidence type="ECO:0000256" key="7">
    <source>
        <dbReference type="ARBA" id="ARBA00023002"/>
    </source>
</evidence>
<dbReference type="GO" id="GO:0046872">
    <property type="term" value="F:metal ion binding"/>
    <property type="evidence" value="ECO:0007669"/>
    <property type="project" value="UniProtKB-KW"/>
</dbReference>
<evidence type="ECO:0000256" key="4">
    <source>
        <dbReference type="ARBA" id="ARBA00022559"/>
    </source>
</evidence>
<keyword evidence="9 10" id="KW-0376">Hydrogen peroxide</keyword>
<evidence type="ECO:0000256" key="11">
    <source>
        <dbReference type="PIRSR" id="PIRSR038927-1"/>
    </source>
</evidence>
<feature type="cross-link" description="3'-histidyl-3-tyrosine (His-Tyr)" evidence="14">
    <location>
        <begin position="352"/>
        <end position="375"/>
    </location>
</feature>
<dbReference type="SMART" id="SM01060">
    <property type="entry name" value="Catalase"/>
    <property type="match status" value="1"/>
</dbReference>
<comment type="function">
    <text evidence="10">Decomposes hydrogen peroxide into water and oxygen; serves to protect cells from the toxic effects of hydrogen peroxide.</text>
</comment>
<protein>
    <recommendedName>
        <fullName evidence="3 10">Catalase</fullName>
        <ecNumber evidence="3 10">1.11.1.6</ecNumber>
    </recommendedName>
</protein>
<keyword evidence="7 10" id="KW-0560">Oxidoreductase</keyword>
<keyword evidence="4 10" id="KW-0575">Peroxidase</keyword>
<evidence type="ECO:0000256" key="2">
    <source>
        <dbReference type="ARBA" id="ARBA00010660"/>
    </source>
</evidence>
<dbReference type="Pfam" id="PF00199">
    <property type="entry name" value="Catalase"/>
    <property type="match status" value="1"/>
</dbReference>
<evidence type="ECO:0000256" key="12">
    <source>
        <dbReference type="PIRSR" id="PIRSR038927-2"/>
    </source>
</evidence>
<name>A0A0E3UYK3_9BACT</name>
<dbReference type="InterPro" id="IPR020835">
    <property type="entry name" value="Catalase_sf"/>
</dbReference>
<dbReference type="Pfam" id="PF06628">
    <property type="entry name" value="Catalase-rel"/>
    <property type="match status" value="1"/>
</dbReference>
<dbReference type="AlphaFoldDB" id="A0A0E3UYK3"/>
<feature type="binding site" evidence="13">
    <location>
        <position position="125"/>
    </location>
    <ligand>
        <name>heme</name>
        <dbReference type="ChEBI" id="CHEBI:30413"/>
    </ligand>
</feature>
<dbReference type="PIRSF" id="PIRSF038927">
    <property type="entry name" value="Catalase_clade2"/>
    <property type="match status" value="1"/>
</dbReference>
<dbReference type="Pfam" id="PF18011">
    <property type="entry name" value="Catalase_C"/>
    <property type="match status" value="1"/>
</dbReference>
<comment type="catalytic activity">
    <reaction evidence="10">
        <text>2 H2O2 = O2 + 2 H2O</text>
        <dbReference type="Rhea" id="RHEA:20309"/>
        <dbReference type="ChEBI" id="CHEBI:15377"/>
        <dbReference type="ChEBI" id="CHEBI:15379"/>
        <dbReference type="ChEBI" id="CHEBI:16240"/>
        <dbReference type="EC" id="1.11.1.6"/>
    </reaction>
</comment>
<feature type="active site" evidence="11">
    <location>
        <position position="87"/>
    </location>
</feature>
<dbReference type="InterPro" id="IPR002226">
    <property type="entry name" value="Catalase_haem_BS"/>
</dbReference>
<dbReference type="InterPro" id="IPR011614">
    <property type="entry name" value="Catalase_core"/>
</dbReference>